<dbReference type="STRING" id="1121409.SAMN02745124_03733"/>
<reference evidence="5 6" key="1">
    <citation type="submission" date="2016-11" db="EMBL/GenBank/DDBJ databases">
        <authorList>
            <person name="Jaros S."/>
            <person name="Januszkiewicz K."/>
            <person name="Wedrychowicz H."/>
        </authorList>
    </citation>
    <scope>NUCLEOTIDE SEQUENCE [LARGE SCALE GENOMIC DNA]</scope>
    <source>
        <strain evidence="5 6">DSM 9705</strain>
    </source>
</reference>
<organism evidence="5 6">
    <name type="scientific">Desulfofustis glycolicus DSM 9705</name>
    <dbReference type="NCBI Taxonomy" id="1121409"/>
    <lineage>
        <taxon>Bacteria</taxon>
        <taxon>Pseudomonadati</taxon>
        <taxon>Thermodesulfobacteriota</taxon>
        <taxon>Desulfobulbia</taxon>
        <taxon>Desulfobulbales</taxon>
        <taxon>Desulfocapsaceae</taxon>
        <taxon>Desulfofustis</taxon>
    </lineage>
</organism>
<dbReference type="HAMAP" id="MF_00995">
    <property type="entry name" value="MqnA"/>
    <property type="match status" value="1"/>
</dbReference>
<dbReference type="InterPro" id="IPR003773">
    <property type="entry name" value="Menaquinone_biosynth"/>
</dbReference>
<comment type="function">
    <text evidence="4">Catalyzes the dehydration of chorismate into 3-[(1-carboxyvinyl)oxy]benzoate, a step in the biosynthesis of menaquinone (MK, vitamin K2).</text>
</comment>
<keyword evidence="3 4" id="KW-0456">Lyase</keyword>
<evidence type="ECO:0000256" key="3">
    <source>
        <dbReference type="ARBA" id="ARBA00023239"/>
    </source>
</evidence>
<dbReference type="EMBL" id="FQXS01000030">
    <property type="protein sequence ID" value="SHI08284.1"/>
    <property type="molecule type" value="Genomic_DNA"/>
</dbReference>
<keyword evidence="2 4" id="KW-0474">Menaquinone biosynthesis</keyword>
<dbReference type="CDD" id="cd13634">
    <property type="entry name" value="PBP2_Sco4506"/>
    <property type="match status" value="1"/>
</dbReference>
<evidence type="ECO:0000256" key="1">
    <source>
        <dbReference type="ARBA" id="ARBA00004863"/>
    </source>
</evidence>
<dbReference type="UniPathway" id="UPA00079"/>
<dbReference type="Proteomes" id="UP000184139">
    <property type="component" value="Unassembled WGS sequence"/>
</dbReference>
<evidence type="ECO:0000256" key="2">
    <source>
        <dbReference type="ARBA" id="ARBA00022428"/>
    </source>
</evidence>
<comment type="catalytic activity">
    <reaction evidence="4">
        <text>chorismate = 3-[(1-carboxyvinyl)-oxy]benzoate + H2O</text>
        <dbReference type="Rhea" id="RHEA:40051"/>
        <dbReference type="ChEBI" id="CHEBI:15377"/>
        <dbReference type="ChEBI" id="CHEBI:29748"/>
        <dbReference type="ChEBI" id="CHEBI:76981"/>
        <dbReference type="EC" id="4.2.1.151"/>
    </reaction>
</comment>
<evidence type="ECO:0000313" key="6">
    <source>
        <dbReference type="Proteomes" id="UP000184139"/>
    </source>
</evidence>
<protein>
    <recommendedName>
        <fullName evidence="4">Chorismate dehydratase</fullName>
        <ecNumber evidence="4">4.2.1.151</ecNumber>
    </recommendedName>
    <alternativeName>
        <fullName evidence="4">Menaquinone biosynthetic enzyme MqnA</fullName>
    </alternativeName>
</protein>
<gene>
    <name evidence="4" type="primary">mqnA</name>
    <name evidence="5" type="ORF">SAMN02745124_03733</name>
</gene>
<comment type="pathway">
    <text evidence="1 4">Quinol/quinone metabolism; menaquinone biosynthesis.</text>
</comment>
<keyword evidence="6" id="KW-1185">Reference proteome</keyword>
<proteinExistence type="inferred from homology"/>
<comment type="similarity">
    <text evidence="4">Belongs to the MqnA/MqnD family. MqnA subfamily.</text>
</comment>
<dbReference type="InterPro" id="IPR030868">
    <property type="entry name" value="MqnA"/>
</dbReference>
<evidence type="ECO:0000313" key="5">
    <source>
        <dbReference type="EMBL" id="SHI08284.1"/>
    </source>
</evidence>
<dbReference type="OrthoDB" id="9810112at2"/>
<dbReference type="AlphaFoldDB" id="A0A1M5Y8Y0"/>
<name>A0A1M5Y8Y0_9BACT</name>
<evidence type="ECO:0000256" key="4">
    <source>
        <dbReference type="HAMAP-Rule" id="MF_00995"/>
    </source>
</evidence>
<dbReference type="Gene3D" id="3.40.190.10">
    <property type="entry name" value="Periplasmic binding protein-like II"/>
    <property type="match status" value="2"/>
</dbReference>
<dbReference type="RefSeq" id="WP_073378478.1">
    <property type="nucleotide sequence ID" value="NZ_FQXS01000030.1"/>
</dbReference>
<dbReference type="EC" id="4.2.1.151" evidence="4"/>
<dbReference type="Pfam" id="PF02621">
    <property type="entry name" value="VitK2_biosynth"/>
    <property type="match status" value="1"/>
</dbReference>
<sequence length="289" mass="32414">MNRNDATVRIGMVAYINTAPIHTIWRERHYPAEWQMIEDHPAALNEQLAAGDIDLGFCSSHEYGIRPDRYRILGDLSISANGPVGSVFLFSRVKPEKLAGETVLLSAQSKTSVCLVRIVLEKFYRVQPVYCCGEVASARQLGAKGILAIGDDALRLKLEGSYQYCVDLGEAWQQETGLPFVFAVCAVRDEFCRTQPELVARVHRALVDCRDEGLRQLDRICRLAAPRIPMEVDSCHSYLQAIHYDLDEAKQRALATFYRALVDFGEASEAALPLKIHPLHHDIRGAFDE</sequence>
<dbReference type="GO" id="GO:0009234">
    <property type="term" value="P:menaquinone biosynthetic process"/>
    <property type="evidence" value="ECO:0007669"/>
    <property type="project" value="UniProtKB-UniRule"/>
</dbReference>
<dbReference type="GO" id="GO:0016836">
    <property type="term" value="F:hydro-lyase activity"/>
    <property type="evidence" value="ECO:0007669"/>
    <property type="project" value="UniProtKB-UniRule"/>
</dbReference>
<accession>A0A1M5Y8Y0</accession>
<dbReference type="SUPFAM" id="SSF53850">
    <property type="entry name" value="Periplasmic binding protein-like II"/>
    <property type="match status" value="1"/>
</dbReference>
<dbReference type="PANTHER" id="PTHR37690">
    <property type="entry name" value="CHORISMATE DEHYDRATASE"/>
    <property type="match status" value="1"/>
</dbReference>
<dbReference type="PANTHER" id="PTHR37690:SF1">
    <property type="entry name" value="CHORISMATE DEHYDRATASE"/>
    <property type="match status" value="1"/>
</dbReference>